<dbReference type="GO" id="GO:0003937">
    <property type="term" value="F:IMP cyclohydrolase activity"/>
    <property type="evidence" value="ECO:0007669"/>
    <property type="project" value="InterPro"/>
</dbReference>
<dbReference type="STRING" id="869212.Turpa_1042"/>
<dbReference type="PANTHER" id="PTHR11692:SF0">
    <property type="entry name" value="BIFUNCTIONAL PURINE BIOSYNTHESIS PROTEIN ATIC"/>
    <property type="match status" value="1"/>
</dbReference>
<dbReference type="InterPro" id="IPR002695">
    <property type="entry name" value="PurH-like"/>
</dbReference>
<dbReference type="PANTHER" id="PTHR11692">
    <property type="entry name" value="BIFUNCTIONAL PURINE BIOSYNTHESIS PROTEIN PURH"/>
    <property type="match status" value="1"/>
</dbReference>
<dbReference type="AlphaFoldDB" id="I4B334"/>
<dbReference type="InterPro" id="IPR011607">
    <property type="entry name" value="MGS-like_dom"/>
</dbReference>
<sequence>MKITSMLLSVYHKDGLESILSPLRGMQIKLFATGGTAEYLISNGFPCTNIETNTGYGNIISGRVKSLHPKVFGGIVADRSAEHLADLETHDIPLMDCVVVDLYPFEATLKRTQNEEELLKKIDIGGVALIRAAAKHYRNVVVIPSRRQFSILQSILIDGGQFDYTIRKQLARVYKKLLPTKA</sequence>
<dbReference type="Proteomes" id="UP000006048">
    <property type="component" value="Chromosome"/>
</dbReference>
<dbReference type="SUPFAM" id="SSF52335">
    <property type="entry name" value="Methylglyoxal synthase-like"/>
    <property type="match status" value="1"/>
</dbReference>
<organism evidence="2 3">
    <name type="scientific">Turneriella parva (strain ATCC BAA-1111 / DSM 21527 / NCTC 11395 / H)</name>
    <name type="common">Leptospira parva</name>
    <dbReference type="NCBI Taxonomy" id="869212"/>
    <lineage>
        <taxon>Bacteria</taxon>
        <taxon>Pseudomonadati</taxon>
        <taxon>Spirochaetota</taxon>
        <taxon>Spirochaetia</taxon>
        <taxon>Leptospirales</taxon>
        <taxon>Leptospiraceae</taxon>
        <taxon>Turneriella</taxon>
    </lineage>
</organism>
<reference evidence="2 3" key="1">
    <citation type="submission" date="2012-06" db="EMBL/GenBank/DDBJ databases">
        <title>The complete chromosome of genome of Turneriella parva DSM 21527.</title>
        <authorList>
            <consortium name="US DOE Joint Genome Institute (JGI-PGF)"/>
            <person name="Lucas S."/>
            <person name="Han J."/>
            <person name="Lapidus A."/>
            <person name="Bruce D."/>
            <person name="Goodwin L."/>
            <person name="Pitluck S."/>
            <person name="Peters L."/>
            <person name="Kyrpides N."/>
            <person name="Mavromatis K."/>
            <person name="Ivanova N."/>
            <person name="Mikhailova N."/>
            <person name="Chertkov O."/>
            <person name="Detter J.C."/>
            <person name="Tapia R."/>
            <person name="Han C."/>
            <person name="Land M."/>
            <person name="Hauser L."/>
            <person name="Markowitz V."/>
            <person name="Cheng J.-F."/>
            <person name="Hugenholtz P."/>
            <person name="Woyke T."/>
            <person name="Wu D."/>
            <person name="Gronow S."/>
            <person name="Wellnitz S."/>
            <person name="Brambilla E."/>
            <person name="Klenk H.-P."/>
            <person name="Eisen J.A."/>
        </authorList>
    </citation>
    <scope>NUCLEOTIDE SEQUENCE [LARGE SCALE GENOMIC DNA]</scope>
    <source>
        <strain evidence="3">ATCC BAA-1111 / DSM 21527 / NCTC 11395 / H</strain>
    </source>
</reference>
<dbReference type="GO" id="GO:0005829">
    <property type="term" value="C:cytosol"/>
    <property type="evidence" value="ECO:0007669"/>
    <property type="project" value="TreeGrafter"/>
</dbReference>
<gene>
    <name evidence="2" type="ordered locus">Turpa_1042</name>
</gene>
<dbReference type="Gene3D" id="3.40.50.1380">
    <property type="entry name" value="Methylglyoxal synthase-like domain"/>
    <property type="match status" value="1"/>
</dbReference>
<proteinExistence type="predicted"/>
<dbReference type="OrthoDB" id="9802065at2"/>
<dbReference type="SMART" id="SM00851">
    <property type="entry name" value="MGS"/>
    <property type="match status" value="1"/>
</dbReference>
<name>I4B334_TURPD</name>
<dbReference type="GO" id="GO:0006189">
    <property type="term" value="P:'de novo' IMP biosynthetic process"/>
    <property type="evidence" value="ECO:0007669"/>
    <property type="project" value="TreeGrafter"/>
</dbReference>
<dbReference type="Pfam" id="PF02142">
    <property type="entry name" value="MGS"/>
    <property type="match status" value="1"/>
</dbReference>
<keyword evidence="3" id="KW-1185">Reference proteome</keyword>
<accession>I4B334</accession>
<dbReference type="InterPro" id="IPR036914">
    <property type="entry name" value="MGS-like_dom_sf"/>
</dbReference>
<dbReference type="EMBL" id="CP002959">
    <property type="protein sequence ID" value="AFM11691.1"/>
    <property type="molecule type" value="Genomic_DNA"/>
</dbReference>
<feature type="domain" description="MGS-like" evidence="1">
    <location>
        <begin position="1"/>
        <end position="144"/>
    </location>
</feature>
<evidence type="ECO:0000313" key="2">
    <source>
        <dbReference type="EMBL" id="AFM11691.1"/>
    </source>
</evidence>
<dbReference type="KEGG" id="tpx:Turpa_1042"/>
<protein>
    <submittedName>
        <fullName evidence="2">MGS domain protein</fullName>
    </submittedName>
</protein>
<dbReference type="RefSeq" id="WP_014802209.1">
    <property type="nucleotide sequence ID" value="NC_018020.1"/>
</dbReference>
<evidence type="ECO:0000313" key="3">
    <source>
        <dbReference type="Proteomes" id="UP000006048"/>
    </source>
</evidence>
<dbReference type="HOGENOM" id="CLU_016316_2_1_12"/>
<dbReference type="PROSITE" id="PS51855">
    <property type="entry name" value="MGS"/>
    <property type="match status" value="1"/>
</dbReference>
<dbReference type="GO" id="GO:0004643">
    <property type="term" value="F:phosphoribosylaminoimidazolecarboxamide formyltransferase activity"/>
    <property type="evidence" value="ECO:0007669"/>
    <property type="project" value="InterPro"/>
</dbReference>
<evidence type="ECO:0000259" key="1">
    <source>
        <dbReference type="PROSITE" id="PS51855"/>
    </source>
</evidence>
<dbReference type="CDD" id="cd01421">
    <property type="entry name" value="IMPCH"/>
    <property type="match status" value="1"/>
</dbReference>